<evidence type="ECO:0000256" key="1">
    <source>
        <dbReference type="ARBA" id="ARBA00000085"/>
    </source>
</evidence>
<dbReference type="CDD" id="cd00075">
    <property type="entry name" value="HATPase"/>
    <property type="match status" value="1"/>
</dbReference>
<evidence type="ECO:0000259" key="8">
    <source>
        <dbReference type="PROSITE" id="PS50110"/>
    </source>
</evidence>
<proteinExistence type="predicted"/>
<dbReference type="SUPFAM" id="SSF55874">
    <property type="entry name" value="ATPase domain of HSP90 chaperone/DNA topoisomerase II/histidine kinase"/>
    <property type="match status" value="1"/>
</dbReference>
<dbReference type="SMART" id="SM00387">
    <property type="entry name" value="HATPase_c"/>
    <property type="match status" value="1"/>
</dbReference>
<gene>
    <name evidence="10" type="ORF">PITCH_A720051</name>
</gene>
<dbReference type="Gene3D" id="1.10.287.130">
    <property type="match status" value="1"/>
</dbReference>
<evidence type="ECO:0000256" key="2">
    <source>
        <dbReference type="ARBA" id="ARBA00012438"/>
    </source>
</evidence>
<evidence type="ECO:0000256" key="3">
    <source>
        <dbReference type="ARBA" id="ARBA00022553"/>
    </source>
</evidence>
<evidence type="ECO:0000313" key="10">
    <source>
        <dbReference type="EMBL" id="SPD75711.1"/>
    </source>
</evidence>
<dbReference type="NCBIfam" id="TIGR00229">
    <property type="entry name" value="sensory_box"/>
    <property type="match status" value="1"/>
</dbReference>
<feature type="domain" description="Response regulatory" evidence="8">
    <location>
        <begin position="8"/>
        <end position="122"/>
    </location>
</feature>
<dbReference type="InterPro" id="IPR003661">
    <property type="entry name" value="HisK_dim/P_dom"/>
</dbReference>
<dbReference type="EMBL" id="OJIN01000217">
    <property type="protein sequence ID" value="SPD75711.1"/>
    <property type="molecule type" value="Genomic_DNA"/>
</dbReference>
<accession>A0A445N1Z8</accession>
<dbReference type="GO" id="GO:0009927">
    <property type="term" value="F:histidine phosphotransfer kinase activity"/>
    <property type="evidence" value="ECO:0007669"/>
    <property type="project" value="TreeGrafter"/>
</dbReference>
<evidence type="ECO:0000256" key="6">
    <source>
        <dbReference type="PROSITE-ProRule" id="PRU00169"/>
    </source>
</evidence>
<reference evidence="10" key="1">
    <citation type="submission" date="2018-01" db="EMBL/GenBank/DDBJ databases">
        <authorList>
            <person name="Regsiter A."/>
            <person name="William W."/>
        </authorList>
    </citation>
    <scope>NUCLEOTIDE SEQUENCE</scope>
    <source>
        <strain evidence="10">TRIP AH-1</strain>
    </source>
</reference>
<organism evidence="10">
    <name type="scientific">uncultured Desulfobacterium sp</name>
    <dbReference type="NCBI Taxonomy" id="201089"/>
    <lineage>
        <taxon>Bacteria</taxon>
        <taxon>Pseudomonadati</taxon>
        <taxon>Thermodesulfobacteriota</taxon>
        <taxon>Desulfobacteria</taxon>
        <taxon>Desulfobacterales</taxon>
        <taxon>Desulfobacteriaceae</taxon>
        <taxon>Desulfobacterium</taxon>
        <taxon>environmental samples</taxon>
    </lineage>
</organism>
<dbReference type="InterPro" id="IPR000014">
    <property type="entry name" value="PAS"/>
</dbReference>
<dbReference type="SUPFAM" id="SSF47384">
    <property type="entry name" value="Homodimeric domain of signal transducing histidine kinase"/>
    <property type="match status" value="1"/>
</dbReference>
<feature type="modified residue" description="4-aspartylphosphate" evidence="6">
    <location>
        <position position="57"/>
    </location>
</feature>
<dbReference type="Gene3D" id="3.40.50.2300">
    <property type="match status" value="1"/>
</dbReference>
<dbReference type="SMART" id="SM00388">
    <property type="entry name" value="HisKA"/>
    <property type="match status" value="1"/>
</dbReference>
<dbReference type="Gene3D" id="3.30.450.20">
    <property type="entry name" value="PAS domain"/>
    <property type="match status" value="1"/>
</dbReference>
<dbReference type="Pfam" id="PF02518">
    <property type="entry name" value="HATPase_c"/>
    <property type="match status" value="1"/>
</dbReference>
<sequence>MNEKDIIRILVADDEKAIREGCTRVLNSKGFDVLGAENGKIALDILEKDNVSILLLDLKMPILGGEEVLKVTVEKYPDVPVIIITGHGTVDTAVACMKKGAYDFITKPFQIEHFLAIINRAADKRRLEQKAWQLQKENIRNLYDLNLEKSRLKTIINYMANGVIVTNRNMEVVLSNPAIMRLLGLTQQISNPLPANELIEDEALINTLKNILDDDLSDNECISQEIQTRNYYLRAISAPVFGPDSGVVGAVTVLENISAFKQLDQMKSDFVNMVAHELRSPLVSIRQLNSVILEGLAGPLGEKQTEFINRGVKKIDALLALINDLLDVAKIEAGQYVRHFVPTDLRKIIEDTVALLEPRAKKQGINLTFSCEDLKPVHSDPKNMEEIFNNLISNAINYSPDGGDVNVTARNAGDYIEIKVKDTGVGIAPEELPKIFEKFYRVKSPKTRDIMGTGLGLSIVKGVVDAHHGSIDVESVEGKGTTFKILLPVMMES</sequence>
<dbReference type="GO" id="GO:0000155">
    <property type="term" value="F:phosphorelay sensor kinase activity"/>
    <property type="evidence" value="ECO:0007669"/>
    <property type="project" value="InterPro"/>
</dbReference>
<dbReference type="PROSITE" id="PS50109">
    <property type="entry name" value="HIS_KIN"/>
    <property type="match status" value="1"/>
</dbReference>
<dbReference type="InterPro" id="IPR004358">
    <property type="entry name" value="Sig_transdc_His_kin-like_C"/>
</dbReference>
<dbReference type="InterPro" id="IPR003594">
    <property type="entry name" value="HATPase_dom"/>
</dbReference>
<dbReference type="FunFam" id="3.30.565.10:FF:000006">
    <property type="entry name" value="Sensor histidine kinase WalK"/>
    <property type="match status" value="1"/>
</dbReference>
<dbReference type="Pfam" id="PF00072">
    <property type="entry name" value="Response_reg"/>
    <property type="match status" value="1"/>
</dbReference>
<dbReference type="SUPFAM" id="SSF55785">
    <property type="entry name" value="PYP-like sensor domain (PAS domain)"/>
    <property type="match status" value="1"/>
</dbReference>
<dbReference type="Gene3D" id="3.30.565.10">
    <property type="entry name" value="Histidine kinase-like ATPase, C-terminal domain"/>
    <property type="match status" value="1"/>
</dbReference>
<dbReference type="InterPro" id="IPR036097">
    <property type="entry name" value="HisK_dim/P_sf"/>
</dbReference>
<dbReference type="SMART" id="SM00091">
    <property type="entry name" value="PAS"/>
    <property type="match status" value="1"/>
</dbReference>
<protein>
    <recommendedName>
        <fullName evidence="2">histidine kinase</fullName>
        <ecNumber evidence="2">2.7.13.3</ecNumber>
    </recommendedName>
</protein>
<name>A0A445N1Z8_9BACT</name>
<keyword evidence="5" id="KW-0418">Kinase</keyword>
<comment type="catalytic activity">
    <reaction evidence="1">
        <text>ATP + protein L-histidine = ADP + protein N-phospho-L-histidine.</text>
        <dbReference type="EC" id="2.7.13.3"/>
    </reaction>
</comment>
<evidence type="ECO:0000256" key="5">
    <source>
        <dbReference type="ARBA" id="ARBA00022777"/>
    </source>
</evidence>
<dbReference type="SUPFAM" id="SSF52172">
    <property type="entry name" value="CheY-like"/>
    <property type="match status" value="1"/>
</dbReference>
<dbReference type="InterPro" id="IPR005467">
    <property type="entry name" value="His_kinase_dom"/>
</dbReference>
<dbReference type="CDD" id="cd00082">
    <property type="entry name" value="HisKA"/>
    <property type="match status" value="1"/>
</dbReference>
<evidence type="ECO:0000256" key="4">
    <source>
        <dbReference type="ARBA" id="ARBA00022679"/>
    </source>
</evidence>
<evidence type="ECO:0000259" key="7">
    <source>
        <dbReference type="PROSITE" id="PS50109"/>
    </source>
</evidence>
<dbReference type="GO" id="GO:0005886">
    <property type="term" value="C:plasma membrane"/>
    <property type="evidence" value="ECO:0007669"/>
    <property type="project" value="TreeGrafter"/>
</dbReference>
<dbReference type="InterPro" id="IPR001789">
    <property type="entry name" value="Sig_transdc_resp-reg_receiver"/>
</dbReference>
<evidence type="ECO:0000259" key="9">
    <source>
        <dbReference type="PROSITE" id="PS50112"/>
    </source>
</evidence>
<keyword evidence="4" id="KW-0808">Transferase</keyword>
<dbReference type="AlphaFoldDB" id="A0A445N1Z8"/>
<feature type="domain" description="PAS" evidence="9">
    <location>
        <begin position="148"/>
        <end position="188"/>
    </location>
</feature>
<dbReference type="PRINTS" id="PR00344">
    <property type="entry name" value="BCTRLSENSOR"/>
</dbReference>
<dbReference type="InterPro" id="IPR011006">
    <property type="entry name" value="CheY-like_superfamily"/>
</dbReference>
<dbReference type="InterPro" id="IPR035965">
    <property type="entry name" value="PAS-like_dom_sf"/>
</dbReference>
<feature type="domain" description="Histidine kinase" evidence="7">
    <location>
        <begin position="273"/>
        <end position="491"/>
    </location>
</feature>
<dbReference type="PANTHER" id="PTHR43047">
    <property type="entry name" value="TWO-COMPONENT HISTIDINE PROTEIN KINASE"/>
    <property type="match status" value="1"/>
</dbReference>
<keyword evidence="3 6" id="KW-0597">Phosphoprotein</keyword>
<dbReference type="CDD" id="cd00130">
    <property type="entry name" value="PAS"/>
    <property type="match status" value="1"/>
</dbReference>
<dbReference type="PROSITE" id="PS50112">
    <property type="entry name" value="PAS"/>
    <property type="match status" value="1"/>
</dbReference>
<dbReference type="InterPro" id="IPR036890">
    <property type="entry name" value="HATPase_C_sf"/>
</dbReference>
<dbReference type="SMART" id="SM00448">
    <property type="entry name" value="REC"/>
    <property type="match status" value="1"/>
</dbReference>
<dbReference type="PROSITE" id="PS50110">
    <property type="entry name" value="RESPONSE_REGULATORY"/>
    <property type="match status" value="1"/>
</dbReference>
<dbReference type="EC" id="2.7.13.3" evidence="2"/>
<dbReference type="Pfam" id="PF00512">
    <property type="entry name" value="HisKA"/>
    <property type="match status" value="1"/>
</dbReference>
<dbReference type="PANTHER" id="PTHR43047:SF72">
    <property type="entry name" value="OSMOSENSING HISTIDINE PROTEIN KINASE SLN1"/>
    <property type="match status" value="1"/>
</dbReference>